<sequence>KNANSKCRVVLQCISFRQLTLYYVSAAVCRINEHEVFVREACVSCVRAADAGSKKGFLASWQTAG</sequence>
<evidence type="ECO:0000313" key="2">
    <source>
        <dbReference type="Proteomes" id="UP000006038"/>
    </source>
</evidence>
<reference evidence="1" key="1">
    <citation type="journal article" date="2013" name="Nat. Commun.">
        <title>Whole-genome sequencing of Oryza brachyantha reveals mechanisms underlying Oryza genome evolution.</title>
        <authorList>
            <person name="Chen J."/>
            <person name="Huang Q."/>
            <person name="Gao D."/>
            <person name="Wang J."/>
            <person name="Lang Y."/>
            <person name="Liu T."/>
            <person name="Li B."/>
            <person name="Bai Z."/>
            <person name="Luis Goicoechea J."/>
            <person name="Liang C."/>
            <person name="Chen C."/>
            <person name="Zhang W."/>
            <person name="Sun S."/>
            <person name="Liao Y."/>
            <person name="Zhang X."/>
            <person name="Yang L."/>
            <person name="Song C."/>
            <person name="Wang M."/>
            <person name="Shi J."/>
            <person name="Liu G."/>
            <person name="Liu J."/>
            <person name="Zhou H."/>
            <person name="Zhou W."/>
            <person name="Yu Q."/>
            <person name="An N."/>
            <person name="Chen Y."/>
            <person name="Cai Q."/>
            <person name="Wang B."/>
            <person name="Liu B."/>
            <person name="Min J."/>
            <person name="Huang Y."/>
            <person name="Wu H."/>
            <person name="Li Z."/>
            <person name="Zhang Y."/>
            <person name="Yin Y."/>
            <person name="Song W."/>
            <person name="Jiang J."/>
            <person name="Jackson S.A."/>
            <person name="Wing R.A."/>
            <person name="Wang J."/>
            <person name="Chen M."/>
        </authorList>
    </citation>
    <scope>NUCLEOTIDE SEQUENCE [LARGE SCALE GENOMIC DNA]</scope>
    <source>
        <strain evidence="1">cv. IRGC 101232</strain>
    </source>
</reference>
<proteinExistence type="predicted"/>
<dbReference type="AlphaFoldDB" id="J3N6V4"/>
<organism evidence="1">
    <name type="scientific">Oryza brachyantha</name>
    <name type="common">malo sina</name>
    <dbReference type="NCBI Taxonomy" id="4533"/>
    <lineage>
        <taxon>Eukaryota</taxon>
        <taxon>Viridiplantae</taxon>
        <taxon>Streptophyta</taxon>
        <taxon>Embryophyta</taxon>
        <taxon>Tracheophyta</taxon>
        <taxon>Spermatophyta</taxon>
        <taxon>Magnoliopsida</taxon>
        <taxon>Liliopsida</taxon>
        <taxon>Poales</taxon>
        <taxon>Poaceae</taxon>
        <taxon>BOP clade</taxon>
        <taxon>Oryzoideae</taxon>
        <taxon>Oryzeae</taxon>
        <taxon>Oryzinae</taxon>
        <taxon>Oryza</taxon>
    </lineage>
</organism>
<dbReference type="EnsemblPlants" id="OB11G15400.1">
    <property type="protein sequence ID" value="OB11G15400.1"/>
    <property type="gene ID" value="OB11G15400"/>
</dbReference>
<name>J3N6V4_ORYBR</name>
<dbReference type="Proteomes" id="UP000006038">
    <property type="component" value="Chromosome 11"/>
</dbReference>
<dbReference type="Gramene" id="OB11G15400.1">
    <property type="protein sequence ID" value="OB11G15400.1"/>
    <property type="gene ID" value="OB11G15400"/>
</dbReference>
<accession>J3N6V4</accession>
<reference evidence="1" key="2">
    <citation type="submission" date="2013-04" db="UniProtKB">
        <authorList>
            <consortium name="EnsemblPlants"/>
        </authorList>
    </citation>
    <scope>IDENTIFICATION</scope>
</reference>
<keyword evidence="2" id="KW-1185">Reference proteome</keyword>
<dbReference type="HOGENOM" id="CLU_2856528_0_0_1"/>
<evidence type="ECO:0000313" key="1">
    <source>
        <dbReference type="EnsemblPlants" id="OB11G15400.1"/>
    </source>
</evidence>
<protein>
    <submittedName>
        <fullName evidence="1">Uncharacterized protein</fullName>
    </submittedName>
</protein>